<dbReference type="EMBL" id="LT629770">
    <property type="protein sequence ID" value="SDS83428.1"/>
    <property type="molecule type" value="Genomic_DNA"/>
</dbReference>
<dbReference type="Pfam" id="PF13677">
    <property type="entry name" value="MotB_plug"/>
    <property type="match status" value="1"/>
</dbReference>
<dbReference type="Proteomes" id="UP000182126">
    <property type="component" value="Chromosome I"/>
</dbReference>
<evidence type="ECO:0000256" key="4">
    <source>
        <dbReference type="ARBA" id="ARBA00022692"/>
    </source>
</evidence>
<evidence type="ECO:0000256" key="1">
    <source>
        <dbReference type="ARBA" id="ARBA00004162"/>
    </source>
</evidence>
<evidence type="ECO:0000256" key="7">
    <source>
        <dbReference type="PROSITE-ProRule" id="PRU00473"/>
    </source>
</evidence>
<dbReference type="RefSeq" id="WP_060923590.1">
    <property type="nucleotide sequence ID" value="NZ_CBDRLF010000005.1"/>
</dbReference>
<evidence type="ECO:0000256" key="5">
    <source>
        <dbReference type="ARBA" id="ARBA00022989"/>
    </source>
</evidence>
<evidence type="ECO:0000256" key="8">
    <source>
        <dbReference type="SAM" id="Phobius"/>
    </source>
</evidence>
<dbReference type="PANTHER" id="PTHR30329">
    <property type="entry name" value="STATOR ELEMENT OF FLAGELLAR MOTOR COMPLEX"/>
    <property type="match status" value="1"/>
</dbReference>
<comment type="similarity">
    <text evidence="2">Belongs to the MotB family.</text>
</comment>
<name>A0A1H1VF57_9MICO</name>
<feature type="domain" description="OmpA-like" evidence="9">
    <location>
        <begin position="131"/>
        <end position="251"/>
    </location>
</feature>
<feature type="transmembrane region" description="Helical" evidence="8">
    <location>
        <begin position="21"/>
        <end position="42"/>
    </location>
</feature>
<organism evidence="10 11">
    <name type="scientific">Microbacterium paraoxydans</name>
    <dbReference type="NCBI Taxonomy" id="199592"/>
    <lineage>
        <taxon>Bacteria</taxon>
        <taxon>Bacillati</taxon>
        <taxon>Actinomycetota</taxon>
        <taxon>Actinomycetes</taxon>
        <taxon>Micrococcales</taxon>
        <taxon>Microbacteriaceae</taxon>
        <taxon>Microbacterium</taxon>
    </lineage>
</organism>
<dbReference type="AlphaFoldDB" id="A0A1H1VF57"/>
<keyword evidence="4 8" id="KW-0812">Transmembrane</keyword>
<dbReference type="Pfam" id="PF00691">
    <property type="entry name" value="OmpA"/>
    <property type="match status" value="1"/>
</dbReference>
<evidence type="ECO:0000256" key="3">
    <source>
        <dbReference type="ARBA" id="ARBA00022475"/>
    </source>
</evidence>
<evidence type="ECO:0000313" key="10">
    <source>
        <dbReference type="EMBL" id="SDS83428.1"/>
    </source>
</evidence>
<dbReference type="PROSITE" id="PS51123">
    <property type="entry name" value="OMPA_2"/>
    <property type="match status" value="1"/>
</dbReference>
<comment type="subcellular location">
    <subcellularLocation>
        <location evidence="1">Cell membrane</location>
        <topology evidence="1">Single-pass membrane protein</topology>
    </subcellularLocation>
</comment>
<proteinExistence type="inferred from homology"/>
<dbReference type="GeneID" id="36300431"/>
<evidence type="ECO:0000256" key="2">
    <source>
        <dbReference type="ARBA" id="ARBA00008914"/>
    </source>
</evidence>
<dbReference type="InterPro" id="IPR036737">
    <property type="entry name" value="OmpA-like_sf"/>
</dbReference>
<dbReference type="InterPro" id="IPR050330">
    <property type="entry name" value="Bact_OuterMem_StrucFunc"/>
</dbReference>
<evidence type="ECO:0000313" key="11">
    <source>
        <dbReference type="Proteomes" id="UP000182126"/>
    </source>
</evidence>
<keyword evidence="3" id="KW-1003">Cell membrane</keyword>
<protein>
    <submittedName>
        <fullName evidence="10">Chemotaxis protein MotB</fullName>
    </submittedName>
</protein>
<sequence>MSVRTRRRVQESEHSGPDERWMASYLDMVTVLMCMFIVLFAMSTVDQEKFEALSASLATGFGQEPSDDVDVTSGVVVPPELIDDEGEDFADTGLEAAEREFDELSALRERLRQVLAERGLETDVTFTIDERGLTIGLVSAETFFTTNSTDLSPAATQVLDALGSVLVSAPNEISVEGHADARGSVAPFPTNWELSAGRSTQVLRYLVEAAGLPPAHLKSVGFGDTRPVAAGSTPEQLAENRRVDIVILSDASEEVRALIPAAGAAQTSP</sequence>
<reference evidence="10 11" key="1">
    <citation type="submission" date="2016-10" db="EMBL/GenBank/DDBJ databases">
        <authorList>
            <person name="de Groot N.N."/>
        </authorList>
    </citation>
    <scope>NUCLEOTIDE SEQUENCE [LARGE SCALE GENOMIC DNA]</scope>
    <source>
        <strain evidence="10 11">DSM 15019</strain>
    </source>
</reference>
<dbReference type="Gene3D" id="3.30.1330.60">
    <property type="entry name" value="OmpA-like domain"/>
    <property type="match status" value="1"/>
</dbReference>
<dbReference type="CDD" id="cd07185">
    <property type="entry name" value="OmpA_C-like"/>
    <property type="match status" value="1"/>
</dbReference>
<dbReference type="InterPro" id="IPR006665">
    <property type="entry name" value="OmpA-like"/>
</dbReference>
<dbReference type="SUPFAM" id="SSF103088">
    <property type="entry name" value="OmpA-like"/>
    <property type="match status" value="1"/>
</dbReference>
<evidence type="ECO:0000259" key="9">
    <source>
        <dbReference type="PROSITE" id="PS51123"/>
    </source>
</evidence>
<dbReference type="eggNOG" id="COG1360">
    <property type="taxonomic scope" value="Bacteria"/>
</dbReference>
<evidence type="ECO:0000256" key="6">
    <source>
        <dbReference type="ARBA" id="ARBA00023136"/>
    </source>
</evidence>
<dbReference type="PANTHER" id="PTHR30329:SF21">
    <property type="entry name" value="LIPOPROTEIN YIAD-RELATED"/>
    <property type="match status" value="1"/>
</dbReference>
<dbReference type="GO" id="GO:0005886">
    <property type="term" value="C:plasma membrane"/>
    <property type="evidence" value="ECO:0007669"/>
    <property type="project" value="UniProtKB-SubCell"/>
</dbReference>
<accession>A0A1H1VF57</accession>
<keyword evidence="6 7" id="KW-0472">Membrane</keyword>
<keyword evidence="5 8" id="KW-1133">Transmembrane helix</keyword>
<dbReference type="InterPro" id="IPR025713">
    <property type="entry name" value="MotB-like_N_dom"/>
</dbReference>
<gene>
    <name evidence="10" type="ORF">SAMN04489809_2797</name>
</gene>